<name>D4IK54_9BACT</name>
<dbReference type="BioCyc" id="ASHA717959:AL1_RS15795-MONOMER"/>
<dbReference type="AlphaFoldDB" id="D4IK54"/>
<dbReference type="PATRIC" id="fig|717959.3.peg.2306"/>
<reference evidence="1 2" key="2">
    <citation type="submission" date="2010-03" db="EMBL/GenBank/DDBJ databases">
        <authorList>
            <person name="Pajon A."/>
        </authorList>
    </citation>
    <scope>NUCLEOTIDE SEQUENCE [LARGE SCALE GENOMIC DNA]</scope>
    <source>
        <strain evidence="1 2">WAL 8301</strain>
    </source>
</reference>
<dbReference type="Pfam" id="PF13289">
    <property type="entry name" value="SIR2_2"/>
    <property type="match status" value="1"/>
</dbReference>
<reference evidence="1 2" key="1">
    <citation type="submission" date="2010-03" db="EMBL/GenBank/DDBJ databases">
        <title>The genome sequence of Alistipes shahii WAL 8301.</title>
        <authorList>
            <consortium name="metaHIT consortium -- http://www.metahit.eu/"/>
            <person name="Pajon A."/>
            <person name="Turner K."/>
            <person name="Parkhill J."/>
        </authorList>
    </citation>
    <scope>NUCLEOTIDE SEQUENCE [LARGE SCALE GENOMIC DNA]</scope>
    <source>
        <strain evidence="1 2">WAL 8301</strain>
    </source>
</reference>
<proteinExistence type="predicted"/>
<dbReference type="Proteomes" id="UP000008794">
    <property type="component" value="Chromosome"/>
</dbReference>
<protein>
    <submittedName>
        <fullName evidence="1">Uncharacterized protein</fullName>
    </submittedName>
</protein>
<dbReference type="HOGENOM" id="CLU_949659_0_0_10"/>
<accession>D4IK54</accession>
<evidence type="ECO:0000313" key="2">
    <source>
        <dbReference type="Proteomes" id="UP000008794"/>
    </source>
</evidence>
<sequence length="300" mass="35285">MNATIFFGNGINRISDKPLDWNELLKRLAVYASVKVDLAEKPYTMIYEELLLRSKSMDESNIKKYIQQELQVTDISSLYERLYSIGVTNYITTNYDFSLESIFEEKLYRKDFRKQETLYSIRTHITMSNQDNDINIWHVHGDIERIPSIALGLDHYCGSVSKIDAYLKGNYSYIEDKKEKRLNGIIAKLNGTESFDSVSWIELFYNTNVHIIGFGLDYSEIDIWWILNKRQRYIKSSKTNLFNKIYYYDIKPQDAKRKSKHDLLVGFGVDLITVDLVDNNWENATVNLLEKMEQNIQARR</sequence>
<keyword evidence="2" id="KW-1185">Reference proteome</keyword>
<dbReference type="KEGG" id="ash:AL1_07430"/>
<dbReference type="EMBL" id="FP929032">
    <property type="protein sequence ID" value="CBK63316.1"/>
    <property type="molecule type" value="Genomic_DNA"/>
</dbReference>
<dbReference type="RefSeq" id="WP_015546251.1">
    <property type="nucleotide sequence ID" value="NC_021030.1"/>
</dbReference>
<evidence type="ECO:0000313" key="1">
    <source>
        <dbReference type="EMBL" id="CBK63316.1"/>
    </source>
</evidence>
<organism evidence="1 2">
    <name type="scientific">Alistipes shahii WAL 8301</name>
    <dbReference type="NCBI Taxonomy" id="717959"/>
    <lineage>
        <taxon>Bacteria</taxon>
        <taxon>Pseudomonadati</taxon>
        <taxon>Bacteroidota</taxon>
        <taxon>Bacteroidia</taxon>
        <taxon>Bacteroidales</taxon>
        <taxon>Rikenellaceae</taxon>
        <taxon>Alistipes</taxon>
    </lineage>
</organism>
<gene>
    <name evidence="1" type="ORF">AL1_07430</name>
</gene>
<dbReference type="OrthoDB" id="198887at2"/>
<dbReference type="GeneID" id="92757883"/>